<accession>A0A0C3EH88</accession>
<feature type="compositionally biased region" description="Acidic residues" evidence="1">
    <location>
        <begin position="248"/>
        <end position="261"/>
    </location>
</feature>
<evidence type="ECO:0000256" key="1">
    <source>
        <dbReference type="SAM" id="MobiDB-lite"/>
    </source>
</evidence>
<dbReference type="InParanoid" id="A0A0C3EH88"/>
<dbReference type="HOGENOM" id="CLU_476600_0_0_1"/>
<feature type="compositionally biased region" description="Pro residues" evidence="1">
    <location>
        <begin position="144"/>
        <end position="153"/>
    </location>
</feature>
<evidence type="ECO:0000313" key="3">
    <source>
        <dbReference type="Proteomes" id="UP000054166"/>
    </source>
</evidence>
<feature type="compositionally biased region" description="Basic residues" evidence="1">
    <location>
        <begin position="227"/>
        <end position="243"/>
    </location>
</feature>
<keyword evidence="3" id="KW-1185">Reference proteome</keyword>
<dbReference type="AlphaFoldDB" id="A0A0C3EH88"/>
<reference evidence="3" key="2">
    <citation type="submission" date="2015-01" db="EMBL/GenBank/DDBJ databases">
        <title>Evolutionary Origins and Diversification of the Mycorrhizal Mutualists.</title>
        <authorList>
            <consortium name="DOE Joint Genome Institute"/>
            <consortium name="Mycorrhizal Genomics Consortium"/>
            <person name="Kohler A."/>
            <person name="Kuo A."/>
            <person name="Nagy L.G."/>
            <person name="Floudas D."/>
            <person name="Copeland A."/>
            <person name="Barry K.W."/>
            <person name="Cichocki N."/>
            <person name="Veneault-Fourrey C."/>
            <person name="LaButti K."/>
            <person name="Lindquist E.A."/>
            <person name="Lipzen A."/>
            <person name="Lundell T."/>
            <person name="Morin E."/>
            <person name="Murat C."/>
            <person name="Riley R."/>
            <person name="Ohm R."/>
            <person name="Sun H."/>
            <person name="Tunlid A."/>
            <person name="Henrissat B."/>
            <person name="Grigoriev I.V."/>
            <person name="Hibbett D.S."/>
            <person name="Martin F."/>
        </authorList>
    </citation>
    <scope>NUCLEOTIDE SEQUENCE [LARGE SCALE GENOMIC DNA]</scope>
    <source>
        <strain evidence="3">F 1598</strain>
    </source>
</reference>
<feature type="compositionally biased region" description="Pro residues" evidence="1">
    <location>
        <begin position="164"/>
        <end position="183"/>
    </location>
</feature>
<dbReference type="Proteomes" id="UP000054166">
    <property type="component" value="Unassembled WGS sequence"/>
</dbReference>
<proteinExistence type="predicted"/>
<evidence type="ECO:0000313" key="2">
    <source>
        <dbReference type="EMBL" id="KIM72030.1"/>
    </source>
</evidence>
<sequence length="572" mass="63508">MMDSCFNNTNDSLYGGDSDNSSSIWTTDDSDATSMGIRSERGGAFDSTICTFNNALNLADHIDVWNNPSSFDPTSFQDAGQHDPSLFMTQGPAYNSEQRPNYTHDGLPMWGDTNAAGYTTSMAPLDATFDAPHAENPSAQFTIPQPPSSPPSQPSLFPFASENPQPPTYIDPCSRTPPVPGPSNPRRCSHTPPMAGPSKRGRRGGKFQYAPRQSPLNSSKASTSLRRSTKSRSSKKSKMGKKKKGDDDNGSDIDNDNDNELDGVEYLPAKARGLLDQFVKRHSDDCWGDVAHRIAREVHNLVMKSLFIKWNMSFLDDIIADAIAKYKVDHADHPDDLTPDSELKKDLHELIKGLTGWARSKHKTKAMRILFRSKSQSGRKVAPNYDIIEFPVTEAEVAHNKRIGGIIENFSDPRLQRLIRALGFGRKRKSRGNDPVGYDWPGSVPGYVVPYAAALVYHCIDMFRTGRKVSMELIPCNLETTYAAIKGCYDEVADDPALQSMLTHIFDEETSRSPSTISTNHTWLVNRCAKVRSLLPDRLPNLPYHAFAKHALARNFPVGVCKWLWLVAGEFP</sequence>
<gene>
    <name evidence="2" type="ORF">PILCRDRAFT_93625</name>
</gene>
<protein>
    <submittedName>
        <fullName evidence="2">Uncharacterized protein</fullName>
    </submittedName>
</protein>
<feature type="region of interest" description="Disordered" evidence="1">
    <location>
        <begin position="128"/>
        <end position="261"/>
    </location>
</feature>
<organism evidence="2 3">
    <name type="scientific">Piloderma croceum (strain F 1598)</name>
    <dbReference type="NCBI Taxonomy" id="765440"/>
    <lineage>
        <taxon>Eukaryota</taxon>
        <taxon>Fungi</taxon>
        <taxon>Dikarya</taxon>
        <taxon>Basidiomycota</taxon>
        <taxon>Agaricomycotina</taxon>
        <taxon>Agaricomycetes</taxon>
        <taxon>Agaricomycetidae</taxon>
        <taxon>Atheliales</taxon>
        <taxon>Atheliaceae</taxon>
        <taxon>Piloderma</taxon>
    </lineage>
</organism>
<dbReference type="EMBL" id="KN833171">
    <property type="protein sequence ID" value="KIM72030.1"/>
    <property type="molecule type" value="Genomic_DNA"/>
</dbReference>
<feature type="compositionally biased region" description="Low complexity" evidence="1">
    <location>
        <begin position="217"/>
        <end position="226"/>
    </location>
</feature>
<reference evidence="2 3" key="1">
    <citation type="submission" date="2014-04" db="EMBL/GenBank/DDBJ databases">
        <authorList>
            <consortium name="DOE Joint Genome Institute"/>
            <person name="Kuo A."/>
            <person name="Tarkka M."/>
            <person name="Buscot F."/>
            <person name="Kohler A."/>
            <person name="Nagy L.G."/>
            <person name="Floudas D."/>
            <person name="Copeland A."/>
            <person name="Barry K.W."/>
            <person name="Cichocki N."/>
            <person name="Veneault-Fourrey C."/>
            <person name="LaButti K."/>
            <person name="Lindquist E.A."/>
            <person name="Lipzen A."/>
            <person name="Lundell T."/>
            <person name="Morin E."/>
            <person name="Murat C."/>
            <person name="Sun H."/>
            <person name="Tunlid A."/>
            <person name="Henrissat B."/>
            <person name="Grigoriev I.V."/>
            <person name="Hibbett D.S."/>
            <person name="Martin F."/>
            <person name="Nordberg H.P."/>
            <person name="Cantor M.N."/>
            <person name="Hua S.X."/>
        </authorList>
    </citation>
    <scope>NUCLEOTIDE SEQUENCE [LARGE SCALE GENOMIC DNA]</scope>
    <source>
        <strain evidence="2 3">F 1598</strain>
    </source>
</reference>
<name>A0A0C3EH88_PILCF</name>